<dbReference type="InterPro" id="IPR003682">
    <property type="entry name" value="rRNA_ssu_MeTfrase_G"/>
</dbReference>
<comment type="caution">
    <text evidence="5">The sequence shown here is derived from an EMBL/GenBank/DDBJ whole genome shotgun (WGS) entry which is preliminary data.</text>
</comment>
<dbReference type="EMBL" id="CAJHUC010000762">
    <property type="protein sequence ID" value="CAD7698102.1"/>
    <property type="molecule type" value="Genomic_DNA"/>
</dbReference>
<sequence>MPFQLAGQGLIARRLAQSQYSQATLSKSGARLSWKTLSLWQPCFAAGHRGQRRGLRQGTRGTGHGIGGAPTPKQQGQLENFVDYLLECGKRMNLTAVKTRERAFDVLVEDSIALLPVLEDAVNSVVAGGKIRIMDVGSGAGIPGVVLAIMRPEWQVVLLDSSQKRCDFVGSACKHCARHPQYCGGQGSSRRHWEDN</sequence>
<dbReference type="PANTHER" id="PTHR31760">
    <property type="entry name" value="S-ADENOSYL-L-METHIONINE-DEPENDENT METHYLTRANSFERASES SUPERFAMILY PROTEIN"/>
    <property type="match status" value="1"/>
</dbReference>
<keyword evidence="2" id="KW-0698">rRNA processing</keyword>
<dbReference type="OrthoDB" id="784548at2759"/>
<evidence type="ECO:0000256" key="2">
    <source>
        <dbReference type="ARBA" id="ARBA00022552"/>
    </source>
</evidence>
<keyword evidence="3" id="KW-0808">Transferase</keyword>
<dbReference type="InterPro" id="IPR029063">
    <property type="entry name" value="SAM-dependent_MTases_sf"/>
</dbReference>
<dbReference type="Pfam" id="PF02527">
    <property type="entry name" value="GidB"/>
    <property type="match status" value="1"/>
</dbReference>
<reference evidence="5" key="1">
    <citation type="submission" date="2020-12" db="EMBL/GenBank/DDBJ databases">
        <authorList>
            <person name="Iha C."/>
        </authorList>
    </citation>
    <scope>NUCLEOTIDE SEQUENCE</scope>
</reference>
<proteinExistence type="predicted"/>
<dbReference type="GO" id="GO:0070043">
    <property type="term" value="F:rRNA (guanine-N7-)-methyltransferase activity"/>
    <property type="evidence" value="ECO:0007669"/>
    <property type="project" value="TreeGrafter"/>
</dbReference>
<gene>
    <name evidence="5" type="ORF">OSTQU699_LOCUS3463</name>
</gene>
<evidence type="ECO:0000313" key="5">
    <source>
        <dbReference type="EMBL" id="CAD7698102.1"/>
    </source>
</evidence>
<organism evidence="5 6">
    <name type="scientific">Ostreobium quekettii</name>
    <dbReference type="NCBI Taxonomy" id="121088"/>
    <lineage>
        <taxon>Eukaryota</taxon>
        <taxon>Viridiplantae</taxon>
        <taxon>Chlorophyta</taxon>
        <taxon>core chlorophytes</taxon>
        <taxon>Ulvophyceae</taxon>
        <taxon>TCBD clade</taxon>
        <taxon>Bryopsidales</taxon>
        <taxon>Ostreobineae</taxon>
        <taxon>Ostreobiaceae</taxon>
        <taxon>Ostreobium</taxon>
    </lineage>
</organism>
<evidence type="ECO:0000256" key="3">
    <source>
        <dbReference type="ARBA" id="ARBA00022679"/>
    </source>
</evidence>
<evidence type="ECO:0000256" key="4">
    <source>
        <dbReference type="SAM" id="MobiDB-lite"/>
    </source>
</evidence>
<dbReference type="Gene3D" id="3.40.50.150">
    <property type="entry name" value="Vaccinia Virus protein VP39"/>
    <property type="match status" value="1"/>
</dbReference>
<evidence type="ECO:0000313" key="6">
    <source>
        <dbReference type="Proteomes" id="UP000708148"/>
    </source>
</evidence>
<evidence type="ECO:0000256" key="1">
    <source>
        <dbReference type="ARBA" id="ARBA00022490"/>
    </source>
</evidence>
<name>A0A8S1IWN6_9CHLO</name>
<dbReference type="GO" id="GO:0005829">
    <property type="term" value="C:cytosol"/>
    <property type="evidence" value="ECO:0007669"/>
    <property type="project" value="TreeGrafter"/>
</dbReference>
<feature type="region of interest" description="Disordered" evidence="4">
    <location>
        <begin position="50"/>
        <end position="75"/>
    </location>
</feature>
<dbReference type="PANTHER" id="PTHR31760:SF0">
    <property type="entry name" value="S-ADENOSYL-L-METHIONINE-DEPENDENT METHYLTRANSFERASES SUPERFAMILY PROTEIN"/>
    <property type="match status" value="1"/>
</dbReference>
<dbReference type="AlphaFoldDB" id="A0A8S1IWN6"/>
<dbReference type="Proteomes" id="UP000708148">
    <property type="component" value="Unassembled WGS sequence"/>
</dbReference>
<dbReference type="SUPFAM" id="SSF53335">
    <property type="entry name" value="S-adenosyl-L-methionine-dependent methyltransferases"/>
    <property type="match status" value="1"/>
</dbReference>
<protein>
    <submittedName>
        <fullName evidence="5">Uncharacterized protein</fullName>
    </submittedName>
</protein>
<keyword evidence="1" id="KW-0963">Cytoplasm</keyword>
<accession>A0A8S1IWN6</accession>
<keyword evidence="6" id="KW-1185">Reference proteome</keyword>